<dbReference type="EMBL" id="CACRYJ010000029">
    <property type="protein sequence ID" value="VZO36995.1"/>
    <property type="molecule type" value="Genomic_DNA"/>
</dbReference>
<evidence type="ECO:0000313" key="10">
    <source>
        <dbReference type="EMBL" id="VZO36995.1"/>
    </source>
</evidence>
<dbReference type="GO" id="GO:0016787">
    <property type="term" value="F:hydrolase activity"/>
    <property type="evidence" value="ECO:0007669"/>
    <property type="project" value="UniProtKB-KW"/>
</dbReference>
<dbReference type="CDD" id="cd18731">
    <property type="entry name" value="PIN_NgFitB-like"/>
    <property type="match status" value="1"/>
</dbReference>
<dbReference type="Pfam" id="PF01850">
    <property type="entry name" value="PIN"/>
    <property type="match status" value="1"/>
</dbReference>
<evidence type="ECO:0000256" key="1">
    <source>
        <dbReference type="ARBA" id="ARBA00001946"/>
    </source>
</evidence>
<evidence type="ECO:0000256" key="4">
    <source>
        <dbReference type="ARBA" id="ARBA00022723"/>
    </source>
</evidence>
<comment type="similarity">
    <text evidence="7 8">Belongs to the PINc/VapC protein family.</text>
</comment>
<feature type="domain" description="PIN" evidence="9">
    <location>
        <begin position="2"/>
        <end position="125"/>
    </location>
</feature>
<evidence type="ECO:0000256" key="8">
    <source>
        <dbReference type="HAMAP-Rule" id="MF_00265"/>
    </source>
</evidence>
<organism evidence="10 11">
    <name type="scientific">Occultella aeris</name>
    <dbReference type="NCBI Taxonomy" id="2761496"/>
    <lineage>
        <taxon>Bacteria</taxon>
        <taxon>Bacillati</taxon>
        <taxon>Actinomycetota</taxon>
        <taxon>Actinomycetes</taxon>
        <taxon>Micrococcales</taxon>
        <taxon>Ruaniaceae</taxon>
        <taxon>Occultella</taxon>
    </lineage>
</organism>
<reference evidence="10 11" key="1">
    <citation type="submission" date="2019-11" db="EMBL/GenBank/DDBJ databases">
        <authorList>
            <person name="Criscuolo A."/>
        </authorList>
    </citation>
    <scope>NUCLEOTIDE SEQUENCE [LARGE SCALE GENOMIC DNA]</scope>
    <source>
        <strain evidence="10">CIP111667</strain>
    </source>
</reference>
<feature type="binding site" evidence="8">
    <location>
        <position position="5"/>
    </location>
    <ligand>
        <name>Mg(2+)</name>
        <dbReference type="ChEBI" id="CHEBI:18420"/>
    </ligand>
</feature>
<dbReference type="Gene3D" id="3.40.50.1010">
    <property type="entry name" value="5'-nuclease"/>
    <property type="match status" value="1"/>
</dbReference>
<dbReference type="EC" id="3.1.-.-" evidence="8"/>
<dbReference type="InterPro" id="IPR029060">
    <property type="entry name" value="PIN-like_dom_sf"/>
</dbReference>
<sequence>MIVLDTNVVSELMRAHPEPSVASWFERVADTDLAITTVTTAELHYGLARLPEGHRKLALATALSEVLSAYADALLPFTASAAERYGEIVSSRESIGRPITVLDAQIAAICADLGSTLATRNVRDFEGLDIELIDPRKPDSTAR</sequence>
<dbReference type="AlphaFoldDB" id="A0A7M4DJ12"/>
<dbReference type="GO" id="GO:0090729">
    <property type="term" value="F:toxin activity"/>
    <property type="evidence" value="ECO:0007669"/>
    <property type="project" value="UniProtKB-KW"/>
</dbReference>
<dbReference type="HAMAP" id="MF_00265">
    <property type="entry name" value="VapC_Nob1"/>
    <property type="match status" value="1"/>
</dbReference>
<evidence type="ECO:0000259" key="9">
    <source>
        <dbReference type="Pfam" id="PF01850"/>
    </source>
</evidence>
<comment type="cofactor">
    <cofactor evidence="1 8">
        <name>Mg(2+)</name>
        <dbReference type="ChEBI" id="CHEBI:18420"/>
    </cofactor>
</comment>
<evidence type="ECO:0000256" key="2">
    <source>
        <dbReference type="ARBA" id="ARBA00022649"/>
    </source>
</evidence>
<dbReference type="GO" id="GO:0000287">
    <property type="term" value="F:magnesium ion binding"/>
    <property type="evidence" value="ECO:0007669"/>
    <property type="project" value="UniProtKB-UniRule"/>
</dbReference>
<dbReference type="PANTHER" id="PTHR33653">
    <property type="entry name" value="RIBONUCLEASE VAPC2"/>
    <property type="match status" value="1"/>
</dbReference>
<dbReference type="SUPFAM" id="SSF88723">
    <property type="entry name" value="PIN domain-like"/>
    <property type="match status" value="1"/>
</dbReference>
<accession>A0A7M4DJ12</accession>
<comment type="function">
    <text evidence="8">Toxic component of a toxin-antitoxin (TA) system. An RNase.</text>
</comment>
<evidence type="ECO:0000256" key="5">
    <source>
        <dbReference type="ARBA" id="ARBA00022801"/>
    </source>
</evidence>
<evidence type="ECO:0000256" key="6">
    <source>
        <dbReference type="ARBA" id="ARBA00022842"/>
    </source>
</evidence>
<evidence type="ECO:0000313" key="11">
    <source>
        <dbReference type="Proteomes" id="UP000419743"/>
    </source>
</evidence>
<dbReference type="Proteomes" id="UP000419743">
    <property type="component" value="Unassembled WGS sequence"/>
</dbReference>
<comment type="caution">
    <text evidence="10">The sequence shown here is derived from an EMBL/GenBank/DDBJ whole genome shotgun (WGS) entry which is preliminary data.</text>
</comment>
<keyword evidence="3 8" id="KW-0540">Nuclease</keyword>
<dbReference type="GO" id="GO:0004540">
    <property type="term" value="F:RNA nuclease activity"/>
    <property type="evidence" value="ECO:0007669"/>
    <property type="project" value="InterPro"/>
</dbReference>
<feature type="binding site" evidence="8">
    <location>
        <position position="103"/>
    </location>
    <ligand>
        <name>Mg(2+)</name>
        <dbReference type="ChEBI" id="CHEBI:18420"/>
    </ligand>
</feature>
<dbReference type="PANTHER" id="PTHR33653:SF1">
    <property type="entry name" value="RIBONUCLEASE VAPC2"/>
    <property type="match status" value="1"/>
</dbReference>
<name>A0A7M4DJ12_9MICO</name>
<keyword evidence="8" id="KW-0800">Toxin</keyword>
<keyword evidence="2 8" id="KW-1277">Toxin-antitoxin system</keyword>
<protein>
    <recommendedName>
        <fullName evidence="8">Ribonuclease VapC</fullName>
        <shortName evidence="8">RNase VapC</shortName>
        <ecNumber evidence="8">3.1.-.-</ecNumber>
    </recommendedName>
    <alternativeName>
        <fullName evidence="8">Toxin VapC</fullName>
    </alternativeName>
</protein>
<keyword evidence="4 8" id="KW-0479">Metal-binding</keyword>
<keyword evidence="11" id="KW-1185">Reference proteome</keyword>
<proteinExistence type="inferred from homology"/>
<keyword evidence="5 8" id="KW-0378">Hydrolase</keyword>
<gene>
    <name evidence="10" type="primary">fitB_2</name>
    <name evidence="8" type="synonym">vapC</name>
    <name evidence="10" type="ORF">HALOF300_02115</name>
</gene>
<dbReference type="InterPro" id="IPR022907">
    <property type="entry name" value="VapC_family"/>
</dbReference>
<dbReference type="InterPro" id="IPR002716">
    <property type="entry name" value="PIN_dom"/>
</dbReference>
<dbReference type="InterPro" id="IPR050556">
    <property type="entry name" value="Type_II_TA_system_RNase"/>
</dbReference>
<evidence type="ECO:0000256" key="7">
    <source>
        <dbReference type="ARBA" id="ARBA00038093"/>
    </source>
</evidence>
<evidence type="ECO:0000256" key="3">
    <source>
        <dbReference type="ARBA" id="ARBA00022722"/>
    </source>
</evidence>
<keyword evidence="6 8" id="KW-0460">Magnesium</keyword>
<dbReference type="RefSeq" id="WP_156740914.1">
    <property type="nucleotide sequence ID" value="NZ_CACRYJ010000029.1"/>
</dbReference>